<dbReference type="PANTHER" id="PTHR30466">
    <property type="entry name" value="FLAVIN REDUCTASE"/>
    <property type="match status" value="1"/>
</dbReference>
<dbReference type="InterPro" id="IPR012349">
    <property type="entry name" value="Split_barrel_FMN-bd"/>
</dbReference>
<feature type="region of interest" description="Disordered" evidence="2">
    <location>
        <begin position="1"/>
        <end position="26"/>
    </location>
</feature>
<dbReference type="Gene3D" id="2.30.110.10">
    <property type="entry name" value="Electron Transport, Fmn-binding Protein, Chain A"/>
    <property type="match status" value="1"/>
</dbReference>
<dbReference type="SUPFAM" id="SSF50475">
    <property type="entry name" value="FMN-binding split barrel"/>
    <property type="match status" value="1"/>
</dbReference>
<keyword evidence="5" id="KW-1185">Reference proteome</keyword>
<sequence>MANNDPSAHPIAAPPLAARSQHYGPAAEESTLRQVMGRFPTGVTVLTAAGQHCHGMTANAFTSVSLDPPLVLCCVARTARMHKAITAEHRFAVSLLEAGQEQVARYFADRDRPAGPAQFDTVEWLPGPHTGAPLLSGSLAWLECEVAQVHEGGDHSIILGQVLSSTSGSGQEALLFFNGCFQRAGSPTR</sequence>
<dbReference type="Proteomes" id="UP001500908">
    <property type="component" value="Unassembled WGS sequence"/>
</dbReference>
<evidence type="ECO:0000313" key="4">
    <source>
        <dbReference type="EMBL" id="GAA3748503.1"/>
    </source>
</evidence>
<protein>
    <submittedName>
        <fullName evidence="4">Flavin reductase family protein</fullName>
    </submittedName>
</protein>
<dbReference type="Pfam" id="PF01613">
    <property type="entry name" value="Flavin_Reduct"/>
    <property type="match status" value="1"/>
</dbReference>
<organism evidence="4 5">
    <name type="scientific">Salinactinospora qingdaonensis</name>
    <dbReference type="NCBI Taxonomy" id="702744"/>
    <lineage>
        <taxon>Bacteria</taxon>
        <taxon>Bacillati</taxon>
        <taxon>Actinomycetota</taxon>
        <taxon>Actinomycetes</taxon>
        <taxon>Streptosporangiales</taxon>
        <taxon>Nocardiopsidaceae</taxon>
        <taxon>Salinactinospora</taxon>
    </lineage>
</organism>
<evidence type="ECO:0000256" key="1">
    <source>
        <dbReference type="ARBA" id="ARBA00023002"/>
    </source>
</evidence>
<proteinExistence type="predicted"/>
<reference evidence="5" key="1">
    <citation type="journal article" date="2019" name="Int. J. Syst. Evol. Microbiol.">
        <title>The Global Catalogue of Microorganisms (GCM) 10K type strain sequencing project: providing services to taxonomists for standard genome sequencing and annotation.</title>
        <authorList>
            <consortium name="The Broad Institute Genomics Platform"/>
            <consortium name="The Broad Institute Genome Sequencing Center for Infectious Disease"/>
            <person name="Wu L."/>
            <person name="Ma J."/>
        </authorList>
    </citation>
    <scope>NUCLEOTIDE SEQUENCE [LARGE SCALE GENOMIC DNA]</scope>
    <source>
        <strain evidence="5">JCM 17137</strain>
    </source>
</reference>
<dbReference type="InterPro" id="IPR002563">
    <property type="entry name" value="Flavin_Rdtase-like_dom"/>
</dbReference>
<dbReference type="PANTHER" id="PTHR30466:SF1">
    <property type="entry name" value="FMN REDUCTASE (NADH) RUTF"/>
    <property type="match status" value="1"/>
</dbReference>
<keyword evidence="1" id="KW-0560">Oxidoreductase</keyword>
<feature type="domain" description="Flavin reductase like" evidence="3">
    <location>
        <begin position="36"/>
        <end position="183"/>
    </location>
</feature>
<name>A0ABP7FZW5_9ACTN</name>
<gene>
    <name evidence="4" type="ORF">GCM10022402_29700</name>
</gene>
<dbReference type="RefSeq" id="WP_344972123.1">
    <property type="nucleotide sequence ID" value="NZ_BAABDD010000013.1"/>
</dbReference>
<evidence type="ECO:0000259" key="3">
    <source>
        <dbReference type="SMART" id="SM00903"/>
    </source>
</evidence>
<dbReference type="InterPro" id="IPR050268">
    <property type="entry name" value="NADH-dep_flavin_reductase"/>
</dbReference>
<evidence type="ECO:0000256" key="2">
    <source>
        <dbReference type="SAM" id="MobiDB-lite"/>
    </source>
</evidence>
<dbReference type="SMART" id="SM00903">
    <property type="entry name" value="Flavin_Reduct"/>
    <property type="match status" value="1"/>
</dbReference>
<evidence type="ECO:0000313" key="5">
    <source>
        <dbReference type="Proteomes" id="UP001500908"/>
    </source>
</evidence>
<dbReference type="EMBL" id="BAABDD010000013">
    <property type="protein sequence ID" value="GAA3748503.1"/>
    <property type="molecule type" value="Genomic_DNA"/>
</dbReference>
<comment type="caution">
    <text evidence="4">The sequence shown here is derived from an EMBL/GenBank/DDBJ whole genome shotgun (WGS) entry which is preliminary data.</text>
</comment>
<accession>A0ABP7FZW5</accession>